<proteinExistence type="predicted"/>
<dbReference type="EMBL" id="OU963862">
    <property type="protein sequence ID" value="CAH0380834.1"/>
    <property type="molecule type" value="Genomic_DNA"/>
</dbReference>
<organism evidence="3 4">
    <name type="scientific">Bemisia tabaci</name>
    <name type="common">Sweetpotato whitefly</name>
    <name type="synonym">Aleurodes tabaci</name>
    <dbReference type="NCBI Taxonomy" id="7038"/>
    <lineage>
        <taxon>Eukaryota</taxon>
        <taxon>Metazoa</taxon>
        <taxon>Ecdysozoa</taxon>
        <taxon>Arthropoda</taxon>
        <taxon>Hexapoda</taxon>
        <taxon>Insecta</taxon>
        <taxon>Pterygota</taxon>
        <taxon>Neoptera</taxon>
        <taxon>Paraneoptera</taxon>
        <taxon>Hemiptera</taxon>
        <taxon>Sternorrhyncha</taxon>
        <taxon>Aleyrodoidea</taxon>
        <taxon>Aleyrodidae</taxon>
        <taxon>Aleyrodinae</taxon>
        <taxon>Bemisia</taxon>
    </lineage>
</organism>
<evidence type="ECO:0000313" key="4">
    <source>
        <dbReference type="Proteomes" id="UP001152759"/>
    </source>
</evidence>
<sequence>MFSFNPYVFFKRSKTCLFGFTFVVAMSTFLFIFEDQRPSIQTLVSETHKQLKSFQDNLKVAEEKLLKVDEQYLDLLGFSSSPRLYPVATWQNSSLPVIVTYMFSGQSMRVIGFIRNIERHFPDHTIIIYNLSFQSYYLNTIYNICNSSSCTVIDYNLSVFPNHVSIESFHAYRPLIIQDALNRAGAVLFLENNLRLKSNYIHRLVSFALRPKLKNNSSRAGVLSWSTSRAVSSVTHLKMFEYFRMPVDNFFFLRMVDVTSILLFNTKFVHENIMLPWVQCSLLQDCIAPVGSQPNGCHFDKKPLYRYAGCHAYDASAISIILGINYGYNESLYSYSSQNPYFYNVTETAALLEYKRLKENATEVSII</sequence>
<feature type="coiled-coil region" evidence="1">
    <location>
        <begin position="44"/>
        <end position="71"/>
    </location>
</feature>
<name>A0A9N9ZZE8_BEMTA</name>
<evidence type="ECO:0000256" key="1">
    <source>
        <dbReference type="SAM" id="Coils"/>
    </source>
</evidence>
<evidence type="ECO:0000313" key="3">
    <source>
        <dbReference type="EMBL" id="CAH0380834.1"/>
    </source>
</evidence>
<evidence type="ECO:0000256" key="2">
    <source>
        <dbReference type="SAM" id="Phobius"/>
    </source>
</evidence>
<protein>
    <submittedName>
        <fullName evidence="3">Uncharacterized protein</fullName>
    </submittedName>
</protein>
<keyword evidence="2" id="KW-0812">Transmembrane</keyword>
<dbReference type="PANTHER" id="PTHR31389">
    <property type="entry name" value="LD39211P"/>
    <property type="match status" value="1"/>
</dbReference>
<keyword evidence="2" id="KW-1133">Transmembrane helix</keyword>
<reference evidence="3" key="1">
    <citation type="submission" date="2021-12" db="EMBL/GenBank/DDBJ databases">
        <authorList>
            <person name="King R."/>
        </authorList>
    </citation>
    <scope>NUCLEOTIDE SEQUENCE</scope>
</reference>
<keyword evidence="1" id="KW-0175">Coiled coil</keyword>
<keyword evidence="2" id="KW-0472">Membrane</keyword>
<dbReference type="PANTHER" id="PTHR31389:SF4">
    <property type="entry name" value="LD39211P"/>
    <property type="match status" value="1"/>
</dbReference>
<dbReference type="Proteomes" id="UP001152759">
    <property type="component" value="Chromosome 1"/>
</dbReference>
<feature type="transmembrane region" description="Helical" evidence="2">
    <location>
        <begin position="15"/>
        <end position="33"/>
    </location>
</feature>
<accession>A0A9N9ZZE8</accession>
<dbReference type="KEGG" id="btab:109040278"/>
<gene>
    <name evidence="3" type="ORF">BEMITA_LOCUS545</name>
</gene>
<keyword evidence="4" id="KW-1185">Reference proteome</keyword>
<dbReference type="OrthoDB" id="6414280at2759"/>
<dbReference type="AlphaFoldDB" id="A0A9N9ZZE8"/>